<proteinExistence type="inferred from homology"/>
<evidence type="ECO:0000256" key="3">
    <source>
        <dbReference type="ARBA" id="ARBA00022473"/>
    </source>
</evidence>
<evidence type="ECO:0000313" key="11">
    <source>
        <dbReference type="EMBL" id="CAH0394341.1"/>
    </source>
</evidence>
<evidence type="ECO:0000256" key="2">
    <source>
        <dbReference type="ARBA" id="ARBA00005683"/>
    </source>
</evidence>
<dbReference type="PANTHER" id="PTHR12027">
    <property type="entry name" value="WNT RELATED"/>
    <property type="match status" value="1"/>
</dbReference>
<keyword evidence="12" id="KW-1185">Reference proteome</keyword>
<evidence type="ECO:0000256" key="7">
    <source>
        <dbReference type="ARBA" id="ARBA00023157"/>
    </source>
</evidence>
<keyword evidence="3 9" id="KW-0217">Developmental protein</keyword>
<dbReference type="GO" id="GO:0007517">
    <property type="term" value="P:muscle organ development"/>
    <property type="evidence" value="ECO:0007669"/>
    <property type="project" value="UniProtKB-ARBA"/>
</dbReference>
<evidence type="ECO:0000256" key="5">
    <source>
        <dbReference type="ARBA" id="ARBA00022530"/>
    </source>
</evidence>
<dbReference type="EMBL" id="OU963869">
    <property type="protein sequence ID" value="CAH0394341.1"/>
    <property type="molecule type" value="Genomic_DNA"/>
</dbReference>
<dbReference type="SMART" id="SM00097">
    <property type="entry name" value="WNT1"/>
    <property type="match status" value="1"/>
</dbReference>
<accession>A0A9P0AN57</accession>
<dbReference type="GO" id="GO:0060070">
    <property type="term" value="P:canonical Wnt signaling pathway"/>
    <property type="evidence" value="ECO:0007669"/>
    <property type="project" value="TreeGrafter"/>
</dbReference>
<keyword evidence="4" id="KW-0964">Secreted</keyword>
<dbReference type="GO" id="GO:0005615">
    <property type="term" value="C:extracellular space"/>
    <property type="evidence" value="ECO:0007669"/>
    <property type="project" value="TreeGrafter"/>
</dbReference>
<comment type="function">
    <text evidence="9">Ligand for members of the frizzled family of seven transmembrane receptors.</text>
</comment>
<keyword evidence="8" id="KW-0449">Lipoprotein</keyword>
<dbReference type="InterPro" id="IPR018161">
    <property type="entry name" value="Wnt_CS"/>
</dbReference>
<dbReference type="PRINTS" id="PR01349">
    <property type="entry name" value="WNTPROTEIN"/>
</dbReference>
<dbReference type="InterPro" id="IPR005817">
    <property type="entry name" value="Wnt"/>
</dbReference>
<keyword evidence="5" id="KW-0272">Extracellular matrix</keyword>
<evidence type="ECO:0000256" key="6">
    <source>
        <dbReference type="ARBA" id="ARBA00022687"/>
    </source>
</evidence>
<comment type="similarity">
    <text evidence="2 9">Belongs to the Wnt family.</text>
</comment>
<protein>
    <recommendedName>
        <fullName evidence="9">Protein Wnt</fullName>
    </recommendedName>
</protein>
<dbReference type="GO" id="GO:0060560">
    <property type="term" value="P:developmental growth involved in morphogenesis"/>
    <property type="evidence" value="ECO:0007669"/>
    <property type="project" value="UniProtKB-ARBA"/>
</dbReference>
<dbReference type="PROSITE" id="PS00246">
    <property type="entry name" value="WNT1"/>
    <property type="match status" value="1"/>
</dbReference>
<evidence type="ECO:0000256" key="8">
    <source>
        <dbReference type="ARBA" id="ARBA00023288"/>
    </source>
</evidence>
<organism evidence="11 12">
    <name type="scientific">Bemisia tabaci</name>
    <name type="common">Sweetpotato whitefly</name>
    <name type="synonym">Aleurodes tabaci</name>
    <dbReference type="NCBI Taxonomy" id="7038"/>
    <lineage>
        <taxon>Eukaryota</taxon>
        <taxon>Metazoa</taxon>
        <taxon>Ecdysozoa</taxon>
        <taxon>Arthropoda</taxon>
        <taxon>Hexapoda</taxon>
        <taxon>Insecta</taxon>
        <taxon>Pterygota</taxon>
        <taxon>Neoptera</taxon>
        <taxon>Paraneoptera</taxon>
        <taxon>Hemiptera</taxon>
        <taxon>Sternorrhyncha</taxon>
        <taxon>Aleyrodoidea</taxon>
        <taxon>Aleyrodidae</taxon>
        <taxon>Aleyrodinae</taxon>
        <taxon>Bemisia</taxon>
    </lineage>
</organism>
<evidence type="ECO:0000313" key="12">
    <source>
        <dbReference type="Proteomes" id="UP001152759"/>
    </source>
</evidence>
<evidence type="ECO:0000256" key="9">
    <source>
        <dbReference type="RuleBase" id="RU003500"/>
    </source>
</evidence>
<dbReference type="Proteomes" id="UP001152759">
    <property type="component" value="Chromosome 8"/>
</dbReference>
<feature type="region of interest" description="Disordered" evidence="10">
    <location>
        <begin position="132"/>
        <end position="164"/>
    </location>
</feature>
<dbReference type="Pfam" id="PF00110">
    <property type="entry name" value="wnt"/>
    <property type="match status" value="1"/>
</dbReference>
<evidence type="ECO:0000256" key="1">
    <source>
        <dbReference type="ARBA" id="ARBA00004498"/>
    </source>
</evidence>
<dbReference type="GO" id="GO:0005125">
    <property type="term" value="F:cytokine activity"/>
    <property type="evidence" value="ECO:0007669"/>
    <property type="project" value="TreeGrafter"/>
</dbReference>
<dbReference type="PANTHER" id="PTHR12027:SF98">
    <property type="entry name" value="PROTEIN WNT"/>
    <property type="match status" value="1"/>
</dbReference>
<dbReference type="AlphaFoldDB" id="A0A9P0AN57"/>
<dbReference type="Gene3D" id="3.30.2460.20">
    <property type="match status" value="1"/>
</dbReference>
<sequence>MSDPPELASDSVLTWKKKAGKKQRCDTKRAGLSIEFGPLRTTGSQAQRCTRAHPSLRFGEAKYEATTKHEAVENNKQVKCKCHGVSGSCEIKTCWVTAPEFRVVGDELKTKFQNAILVDQSNLGNGATQLIEETNAGRNRRAKRPGVGPAGRGRKKQRRSGSERNLDNSLLYYEKSPTFCEKDPSIDSPGTEGRQCNLTSKGHDSCASLCCGRGYTSVKKLKKERCNCKFQWCCTVSCETCLKTEWITVCQ</sequence>
<gene>
    <name evidence="11" type="ORF">BEMITA_LOCUS12652</name>
</gene>
<evidence type="ECO:0000256" key="4">
    <source>
        <dbReference type="ARBA" id="ARBA00022525"/>
    </source>
</evidence>
<keyword evidence="6 9" id="KW-0879">Wnt signaling pathway</keyword>
<dbReference type="GO" id="GO:0045165">
    <property type="term" value="P:cell fate commitment"/>
    <property type="evidence" value="ECO:0007669"/>
    <property type="project" value="TreeGrafter"/>
</dbReference>
<comment type="subcellular location">
    <subcellularLocation>
        <location evidence="1 9">Secreted</location>
        <location evidence="1 9">Extracellular space</location>
        <location evidence="1 9">Extracellular matrix</location>
    </subcellularLocation>
</comment>
<keyword evidence="7" id="KW-1015">Disulfide bond</keyword>
<dbReference type="GO" id="GO:0030182">
    <property type="term" value="P:neuron differentiation"/>
    <property type="evidence" value="ECO:0007669"/>
    <property type="project" value="TreeGrafter"/>
</dbReference>
<reference evidence="11" key="1">
    <citation type="submission" date="2021-12" db="EMBL/GenBank/DDBJ databases">
        <authorList>
            <person name="King R."/>
        </authorList>
    </citation>
    <scope>NUCLEOTIDE SEQUENCE</scope>
</reference>
<name>A0A9P0AN57_BEMTA</name>
<dbReference type="InterPro" id="IPR043158">
    <property type="entry name" value="Wnt_C"/>
</dbReference>
<dbReference type="GO" id="GO:0000902">
    <property type="term" value="P:cell morphogenesis"/>
    <property type="evidence" value="ECO:0007669"/>
    <property type="project" value="UniProtKB-ARBA"/>
</dbReference>
<dbReference type="FunFam" id="3.30.2460.20:FF:000001">
    <property type="entry name" value="Wnt homolog"/>
    <property type="match status" value="1"/>
</dbReference>
<dbReference type="GO" id="GO:0005109">
    <property type="term" value="F:frizzled binding"/>
    <property type="evidence" value="ECO:0007669"/>
    <property type="project" value="TreeGrafter"/>
</dbReference>
<evidence type="ECO:0000256" key="10">
    <source>
        <dbReference type="SAM" id="MobiDB-lite"/>
    </source>
</evidence>